<dbReference type="Pfam" id="PF00854">
    <property type="entry name" value="PTR2"/>
    <property type="match status" value="1"/>
</dbReference>
<evidence type="ECO:0000313" key="7">
    <source>
        <dbReference type="EMBL" id="KAK9139686.1"/>
    </source>
</evidence>
<comment type="similarity">
    <text evidence="2">Belongs to the major facilitator superfamily. Proton-dependent oligopeptide transporter (POT/PTR) (TC 2.A.17) family.</text>
</comment>
<feature type="transmembrane region" description="Helical" evidence="6">
    <location>
        <begin position="183"/>
        <end position="202"/>
    </location>
</feature>
<sequence>MEGSQEQDRLIEEASVQKGGLRTLPFILVVDCFEELASNGLLLNMILYLVNDYHMETAAATSLLYLWSALSNFLPIIGAYVSDSCFGRFRVIVCGSICSFLGLVVLWLTSVVPRARPSPCDQVSNNCKPPTQVQLAVLVSSFVLISLGAGCNRSITTAFGADQLARGENSSGDEGVFQSFFNWYYAASGLFSFLSVTSIMYIQDHSGWKAAFSVSAILMFLAAILFLVSSPLFVKVKANISAFTGLAQALVAAFKARHLNLPHNNTEEARYHHDKDSQIIKPSNRLRCLNKACLVKEPEEDLNSDGFALKPWELCTVEQVEALKSVIEVVPIWISGTVMFLNLNQISIAVLQAKNMDRHITSSFEIPPAFFTMFTAVSVPISIMFYERIISPFFANHTKIGRLSLVTRMVIGLVLTCLGVAAAAIVENARRKTTVEGGGRRAVLTMSAMWLVPQLVLSGVAEGISAGAQLEYYYFRFPKGMSSIAMALFTLENAFAGLLGSLIVNVVNSVTSYGGKVSWFASDINEGRYDYYYALHGGLGLLNLMFLVCCLVLGRSKEEMTKELKENLL</sequence>
<comment type="caution">
    <text evidence="7">The sequence shown here is derived from an EMBL/GenBank/DDBJ whole genome shotgun (WGS) entry which is preliminary data.</text>
</comment>
<evidence type="ECO:0000256" key="6">
    <source>
        <dbReference type="SAM" id="Phobius"/>
    </source>
</evidence>
<evidence type="ECO:0000256" key="3">
    <source>
        <dbReference type="ARBA" id="ARBA00022692"/>
    </source>
</evidence>
<feature type="transmembrane region" description="Helical" evidence="6">
    <location>
        <begin position="214"/>
        <end position="234"/>
    </location>
</feature>
<evidence type="ECO:0000256" key="5">
    <source>
        <dbReference type="ARBA" id="ARBA00023136"/>
    </source>
</evidence>
<dbReference type="InterPro" id="IPR036259">
    <property type="entry name" value="MFS_trans_sf"/>
</dbReference>
<feature type="transmembrane region" description="Helical" evidence="6">
    <location>
        <begin position="363"/>
        <end position="385"/>
    </location>
</feature>
<dbReference type="EMBL" id="JBBNAG010000004">
    <property type="protein sequence ID" value="KAK9139686.1"/>
    <property type="molecule type" value="Genomic_DNA"/>
</dbReference>
<evidence type="ECO:0000313" key="8">
    <source>
        <dbReference type="Proteomes" id="UP001419268"/>
    </source>
</evidence>
<evidence type="ECO:0000256" key="2">
    <source>
        <dbReference type="ARBA" id="ARBA00005982"/>
    </source>
</evidence>
<keyword evidence="3 6" id="KW-0812">Transmembrane</keyword>
<dbReference type="InterPro" id="IPR000109">
    <property type="entry name" value="POT_fam"/>
</dbReference>
<dbReference type="GO" id="GO:0022857">
    <property type="term" value="F:transmembrane transporter activity"/>
    <property type="evidence" value="ECO:0007669"/>
    <property type="project" value="InterPro"/>
</dbReference>
<dbReference type="Proteomes" id="UP001419268">
    <property type="component" value="Unassembled WGS sequence"/>
</dbReference>
<accession>A0AAP0JT08</accession>
<evidence type="ECO:0008006" key="9">
    <source>
        <dbReference type="Google" id="ProtNLM"/>
    </source>
</evidence>
<comment type="subcellular location">
    <subcellularLocation>
        <location evidence="1">Membrane</location>
        <topology evidence="1">Multi-pass membrane protein</topology>
    </subcellularLocation>
</comment>
<protein>
    <recommendedName>
        <fullName evidence="9">Protein NRT1/ PTR FAMILY 1.2-like</fullName>
    </recommendedName>
</protein>
<feature type="transmembrane region" description="Helical" evidence="6">
    <location>
        <begin position="26"/>
        <end position="50"/>
    </location>
</feature>
<feature type="transmembrane region" description="Helical" evidence="6">
    <location>
        <begin position="332"/>
        <end position="351"/>
    </location>
</feature>
<gene>
    <name evidence="7" type="ORF">Scep_009367</name>
</gene>
<keyword evidence="5 6" id="KW-0472">Membrane</keyword>
<feature type="transmembrane region" description="Helical" evidence="6">
    <location>
        <begin position="62"/>
        <end position="82"/>
    </location>
</feature>
<dbReference type="PANTHER" id="PTHR11654">
    <property type="entry name" value="OLIGOPEPTIDE TRANSPORTER-RELATED"/>
    <property type="match status" value="1"/>
</dbReference>
<organism evidence="7 8">
    <name type="scientific">Stephania cephalantha</name>
    <dbReference type="NCBI Taxonomy" id="152367"/>
    <lineage>
        <taxon>Eukaryota</taxon>
        <taxon>Viridiplantae</taxon>
        <taxon>Streptophyta</taxon>
        <taxon>Embryophyta</taxon>
        <taxon>Tracheophyta</taxon>
        <taxon>Spermatophyta</taxon>
        <taxon>Magnoliopsida</taxon>
        <taxon>Ranunculales</taxon>
        <taxon>Menispermaceae</taxon>
        <taxon>Menispermoideae</taxon>
        <taxon>Cissampelideae</taxon>
        <taxon>Stephania</taxon>
    </lineage>
</organism>
<name>A0AAP0JT08_9MAGN</name>
<feature type="transmembrane region" description="Helical" evidence="6">
    <location>
        <begin position="484"/>
        <end position="511"/>
    </location>
</feature>
<evidence type="ECO:0000256" key="1">
    <source>
        <dbReference type="ARBA" id="ARBA00004141"/>
    </source>
</evidence>
<dbReference type="AlphaFoldDB" id="A0AAP0JT08"/>
<feature type="transmembrane region" description="Helical" evidence="6">
    <location>
        <begin position="89"/>
        <end position="109"/>
    </location>
</feature>
<feature type="transmembrane region" description="Helical" evidence="6">
    <location>
        <begin position="405"/>
        <end position="426"/>
    </location>
</feature>
<dbReference type="GO" id="GO:0016020">
    <property type="term" value="C:membrane"/>
    <property type="evidence" value="ECO:0007669"/>
    <property type="project" value="UniProtKB-SubCell"/>
</dbReference>
<reference evidence="7 8" key="1">
    <citation type="submission" date="2024-01" db="EMBL/GenBank/DDBJ databases">
        <title>Genome assemblies of Stephania.</title>
        <authorList>
            <person name="Yang L."/>
        </authorList>
    </citation>
    <scope>NUCLEOTIDE SEQUENCE [LARGE SCALE GENOMIC DNA]</scope>
    <source>
        <strain evidence="7">JXDWG</strain>
        <tissue evidence="7">Leaf</tissue>
    </source>
</reference>
<proteinExistence type="inferred from homology"/>
<feature type="transmembrane region" description="Helical" evidence="6">
    <location>
        <begin position="531"/>
        <end position="554"/>
    </location>
</feature>
<keyword evidence="4 6" id="KW-1133">Transmembrane helix</keyword>
<dbReference type="SUPFAM" id="SSF103473">
    <property type="entry name" value="MFS general substrate transporter"/>
    <property type="match status" value="2"/>
</dbReference>
<dbReference type="Gene3D" id="1.20.1250.20">
    <property type="entry name" value="MFS general substrate transporter like domains"/>
    <property type="match status" value="1"/>
</dbReference>
<keyword evidence="8" id="KW-1185">Reference proteome</keyword>
<evidence type="ECO:0000256" key="4">
    <source>
        <dbReference type="ARBA" id="ARBA00022989"/>
    </source>
</evidence>